<evidence type="ECO:0000313" key="2">
    <source>
        <dbReference type="Proteomes" id="UP001519460"/>
    </source>
</evidence>
<reference evidence="1 2" key="1">
    <citation type="journal article" date="2023" name="Sci. Data">
        <title>Genome assembly of the Korean intertidal mud-creeper Batillaria attramentaria.</title>
        <authorList>
            <person name="Patra A.K."/>
            <person name="Ho P.T."/>
            <person name="Jun S."/>
            <person name="Lee S.J."/>
            <person name="Kim Y."/>
            <person name="Won Y.J."/>
        </authorList>
    </citation>
    <scope>NUCLEOTIDE SEQUENCE [LARGE SCALE GENOMIC DNA]</scope>
    <source>
        <strain evidence="1">Wonlab-2016</strain>
    </source>
</reference>
<accession>A0ABD0LX51</accession>
<evidence type="ECO:0000313" key="1">
    <source>
        <dbReference type="EMBL" id="KAK7504115.1"/>
    </source>
</evidence>
<keyword evidence="2" id="KW-1185">Reference proteome</keyword>
<protein>
    <submittedName>
        <fullName evidence="1">Uncharacterized protein</fullName>
    </submittedName>
</protein>
<dbReference type="EMBL" id="JACVVK020000016">
    <property type="protein sequence ID" value="KAK7504115.1"/>
    <property type="molecule type" value="Genomic_DNA"/>
</dbReference>
<dbReference type="AlphaFoldDB" id="A0ABD0LX51"/>
<organism evidence="1 2">
    <name type="scientific">Batillaria attramentaria</name>
    <dbReference type="NCBI Taxonomy" id="370345"/>
    <lineage>
        <taxon>Eukaryota</taxon>
        <taxon>Metazoa</taxon>
        <taxon>Spiralia</taxon>
        <taxon>Lophotrochozoa</taxon>
        <taxon>Mollusca</taxon>
        <taxon>Gastropoda</taxon>
        <taxon>Caenogastropoda</taxon>
        <taxon>Sorbeoconcha</taxon>
        <taxon>Cerithioidea</taxon>
        <taxon>Batillariidae</taxon>
        <taxon>Batillaria</taxon>
    </lineage>
</organism>
<name>A0ABD0LX51_9CAEN</name>
<proteinExistence type="predicted"/>
<comment type="caution">
    <text evidence="1">The sequence shown here is derived from an EMBL/GenBank/DDBJ whole genome shotgun (WGS) entry which is preliminary data.</text>
</comment>
<sequence length="90" mass="10226">MLSNTPQQKKTNDGNVGTWGCFEQSHALYPTKDMLQMEQEEESTIADTAGIQTPILTPALSQMSFDIEDRQTRLTFSIHTRKLGCTYRSR</sequence>
<dbReference type="Proteomes" id="UP001519460">
    <property type="component" value="Unassembled WGS sequence"/>
</dbReference>
<gene>
    <name evidence="1" type="ORF">BaRGS_00004419</name>
</gene>